<reference evidence="2 3" key="1">
    <citation type="submission" date="2023-07" db="EMBL/GenBank/DDBJ databases">
        <title>Genomic Encyclopedia of Type Strains, Phase IV (KMG-IV): sequencing the most valuable type-strain genomes for metagenomic binning, comparative biology and taxonomic classification.</title>
        <authorList>
            <person name="Goeker M."/>
        </authorList>
    </citation>
    <scope>NUCLEOTIDE SEQUENCE [LARGE SCALE GENOMIC DNA]</scope>
    <source>
        <strain evidence="2 3">DSM 4006</strain>
    </source>
</reference>
<dbReference type="PANTHER" id="PTHR42705">
    <property type="entry name" value="BIFUNCTIONAL NON-HOMOLOGOUS END JOINING PROTEIN LIGD"/>
    <property type="match status" value="1"/>
</dbReference>
<dbReference type="PANTHER" id="PTHR42705:SF2">
    <property type="entry name" value="BIFUNCTIONAL NON-HOMOLOGOUS END JOINING PROTEIN LIGD"/>
    <property type="match status" value="1"/>
</dbReference>
<sequence length="308" mass="34185">MQVEAEHPVLITNPEKLLWPEAGVTKAQYMQYLVNVAPWLLAHLRDRPITMIRFPHGIHGHSFYQKDAPQGAPEWVRTVPLWSDDRGEYIHPVVVDSVATLLWLANLACLEMHVGFATLQRPMTPTSIAFDLDPTVPGFEPVREVAMALHEVLEGLGLPHVPKTSGATGVQVFIPLANLDNGAGHSYEETRLFTAAVATYLEQKLPRIVTLERLKKHRGDKVYVDYLQHGHHRTLIAPYSARATVHATVSTPLTWSELAGGAVPEQFTVHNVPSRLRKIGDLMNVGPGVRLEQITSVLKDAKAICALR</sequence>
<accession>A0ABT9XE48</accession>
<dbReference type="EC" id="6.5.1.1" evidence="2"/>
<keyword evidence="3" id="KW-1185">Reference proteome</keyword>
<dbReference type="Proteomes" id="UP001232973">
    <property type="component" value="Unassembled WGS sequence"/>
</dbReference>
<dbReference type="EMBL" id="JAUSTP010000001">
    <property type="protein sequence ID" value="MDQ0188574.1"/>
    <property type="molecule type" value="Genomic_DNA"/>
</dbReference>
<dbReference type="InterPro" id="IPR014145">
    <property type="entry name" value="LigD_pol_dom"/>
</dbReference>
<comment type="caution">
    <text evidence="2">The sequence shown here is derived from an EMBL/GenBank/DDBJ whole genome shotgun (WGS) entry which is preliminary data.</text>
</comment>
<dbReference type="InterPro" id="IPR052171">
    <property type="entry name" value="NHEJ_LigD"/>
</dbReference>
<dbReference type="Pfam" id="PF21686">
    <property type="entry name" value="LigD_Prim-Pol"/>
    <property type="match status" value="1"/>
</dbReference>
<dbReference type="Gene3D" id="3.90.920.10">
    <property type="entry name" value="DNA primase, PRIM domain"/>
    <property type="match status" value="1"/>
</dbReference>
<dbReference type="RefSeq" id="WP_274455971.1">
    <property type="nucleotide sequence ID" value="NZ_CP067097.1"/>
</dbReference>
<evidence type="ECO:0000259" key="1">
    <source>
        <dbReference type="Pfam" id="PF21686"/>
    </source>
</evidence>
<proteinExistence type="predicted"/>
<gene>
    <name evidence="2" type="ORF">J2S03_000378</name>
</gene>
<organism evidence="2 3">
    <name type="scientific">Alicyclobacillus cycloheptanicus</name>
    <dbReference type="NCBI Taxonomy" id="1457"/>
    <lineage>
        <taxon>Bacteria</taxon>
        <taxon>Bacillati</taxon>
        <taxon>Bacillota</taxon>
        <taxon>Bacilli</taxon>
        <taxon>Bacillales</taxon>
        <taxon>Alicyclobacillaceae</taxon>
        <taxon>Alicyclobacillus</taxon>
    </lineage>
</organism>
<dbReference type="GO" id="GO:0003910">
    <property type="term" value="F:DNA ligase (ATP) activity"/>
    <property type="evidence" value="ECO:0007669"/>
    <property type="project" value="UniProtKB-EC"/>
</dbReference>
<dbReference type="NCBIfam" id="TIGR02778">
    <property type="entry name" value="ligD_pol"/>
    <property type="match status" value="1"/>
</dbReference>
<evidence type="ECO:0000313" key="3">
    <source>
        <dbReference type="Proteomes" id="UP001232973"/>
    </source>
</evidence>
<feature type="domain" description="DNA ligase D polymerase" evidence="1">
    <location>
        <begin position="25"/>
        <end position="282"/>
    </location>
</feature>
<name>A0ABT9XE48_9BACL</name>
<keyword evidence="2" id="KW-0436">Ligase</keyword>
<protein>
    <submittedName>
        <fullName evidence="2">Bifunctional non-homologous end joining protein LigD</fullName>
        <ecNumber evidence="2">6.5.1.1</ecNumber>
    </submittedName>
</protein>
<evidence type="ECO:0000313" key="2">
    <source>
        <dbReference type="EMBL" id="MDQ0188574.1"/>
    </source>
</evidence>
<dbReference type="CDD" id="cd04861">
    <property type="entry name" value="LigD_Pol_like"/>
    <property type="match status" value="1"/>
</dbReference>